<evidence type="ECO:0000313" key="1">
    <source>
        <dbReference type="EMBL" id="CAH2259008.1"/>
    </source>
</evidence>
<keyword evidence="2" id="KW-1185">Reference proteome</keyword>
<dbReference type="EMBL" id="CAKXAJ010026150">
    <property type="protein sequence ID" value="CAH2259008.1"/>
    <property type="molecule type" value="Genomic_DNA"/>
</dbReference>
<dbReference type="OrthoDB" id="15794at2759"/>
<dbReference type="Proteomes" id="UP000838756">
    <property type="component" value="Unassembled WGS sequence"/>
</dbReference>
<comment type="caution">
    <text evidence="1">The sequence shown here is derived from an EMBL/GenBank/DDBJ whole genome shotgun (WGS) entry which is preliminary data.</text>
</comment>
<gene>
    <name evidence="1" type="primary">jg12602</name>
    <name evidence="1" type="ORF">PAEG_LOCUS23487</name>
</gene>
<dbReference type="PANTHER" id="PTHR43675:SF1">
    <property type="entry name" value="RIKEN CDNA 2700097O09 GENE"/>
    <property type="match status" value="1"/>
</dbReference>
<evidence type="ECO:0000313" key="2">
    <source>
        <dbReference type="Proteomes" id="UP000838756"/>
    </source>
</evidence>
<name>A0A8S4S8J2_9NEOP</name>
<dbReference type="AlphaFoldDB" id="A0A8S4S8J2"/>
<dbReference type="PANTHER" id="PTHR43675">
    <property type="entry name" value="ARSENITE METHYLTRANSFERASE"/>
    <property type="match status" value="1"/>
</dbReference>
<proteinExistence type="predicted"/>
<dbReference type="InterPro" id="IPR029063">
    <property type="entry name" value="SAM-dependent_MTases_sf"/>
</dbReference>
<dbReference type="SUPFAM" id="SSF53335">
    <property type="entry name" value="S-adenosyl-L-methionine-dependent methyltransferases"/>
    <property type="match status" value="1"/>
</dbReference>
<organism evidence="1 2">
    <name type="scientific">Pararge aegeria aegeria</name>
    <dbReference type="NCBI Taxonomy" id="348720"/>
    <lineage>
        <taxon>Eukaryota</taxon>
        <taxon>Metazoa</taxon>
        <taxon>Ecdysozoa</taxon>
        <taxon>Arthropoda</taxon>
        <taxon>Hexapoda</taxon>
        <taxon>Insecta</taxon>
        <taxon>Pterygota</taxon>
        <taxon>Neoptera</taxon>
        <taxon>Endopterygota</taxon>
        <taxon>Lepidoptera</taxon>
        <taxon>Glossata</taxon>
        <taxon>Ditrysia</taxon>
        <taxon>Papilionoidea</taxon>
        <taxon>Nymphalidae</taxon>
        <taxon>Satyrinae</taxon>
        <taxon>Satyrini</taxon>
        <taxon>Parargina</taxon>
        <taxon>Pararge</taxon>
    </lineage>
</organism>
<accession>A0A8S4S8J2</accession>
<dbReference type="GO" id="GO:0008168">
    <property type="term" value="F:methyltransferase activity"/>
    <property type="evidence" value="ECO:0007669"/>
    <property type="project" value="TreeGrafter"/>
</dbReference>
<sequence length="315" mass="36555">MSDSDEGYSLLSAKSRLLDVFADLDDLELESIERWISSLSYKKDLEIKKSLINSDKLLKNIGDSIKKMIPFEAEMSTENIIPPSVGDQADCNKDNTCHVDEFLYDEKQVAELVKRGKLKRQYCLDCSSRNVQDLIFISHSLSRQALQYIFKVLLPNELEDKQILDIGSRLGSVLYAAYHLSNASRIVGIEMNKECCEVQEKIIGQYSMDLDRISVVNSDVLERHDIVECSDIIIMNVLDFFVDEEKHREMWYFFKKHFKKGSYLILNRTIAETLGCLGLFEEFMDWLSICKPNQMENEVFFDVEDYSELYLYSIN</sequence>
<dbReference type="InterPro" id="IPR026669">
    <property type="entry name" value="Arsenite_MeTrfase-like"/>
</dbReference>
<reference evidence="1" key="1">
    <citation type="submission" date="2022-03" db="EMBL/GenBank/DDBJ databases">
        <authorList>
            <person name="Lindestad O."/>
        </authorList>
    </citation>
    <scope>NUCLEOTIDE SEQUENCE</scope>
</reference>
<protein>
    <submittedName>
        <fullName evidence="1">Jg12602 protein</fullName>
    </submittedName>
</protein>
<dbReference type="Gene3D" id="3.40.50.150">
    <property type="entry name" value="Vaccinia Virus protein VP39"/>
    <property type="match status" value="1"/>
</dbReference>